<gene>
    <name evidence="1" type="ordered locus">Ornrh_1832</name>
</gene>
<dbReference type="GeneID" id="71569885"/>
<dbReference type="HOGENOM" id="CLU_467515_0_0_10"/>
<keyword evidence="2" id="KW-1185">Reference proteome</keyword>
<name>I4A1Z7_ORNRL</name>
<reference evidence="1 2" key="1">
    <citation type="submission" date="2012-06" db="EMBL/GenBank/DDBJ databases">
        <title>The complete genome of Ornithobacterium rhinotracheale DSM 15997.</title>
        <authorList>
            <consortium name="US DOE Joint Genome Institute (JGI-PGF)"/>
            <person name="Lucas S."/>
            <person name="Copeland A."/>
            <person name="Lapidus A."/>
            <person name="Goodwin L."/>
            <person name="Pitluck S."/>
            <person name="Peters L."/>
            <person name="Mikhailova N."/>
            <person name="Teshima H."/>
            <person name="Kyrpides N."/>
            <person name="Mavromatis K."/>
            <person name="Pagani I."/>
            <person name="Ivanova N."/>
            <person name="Ovchinnikova G."/>
            <person name="Zeytun A."/>
            <person name="Detter J.C."/>
            <person name="Han C."/>
            <person name="Land M."/>
            <person name="Hauser L."/>
            <person name="Markowitz V."/>
            <person name="Cheng J.-F."/>
            <person name="Hugenholtz P."/>
            <person name="Woyke T."/>
            <person name="Wu D."/>
            <person name="Lang E."/>
            <person name="Kopitz M."/>
            <person name="Brambilla E."/>
            <person name="Klenk H.-P."/>
            <person name="Eisen J.A."/>
        </authorList>
    </citation>
    <scope>NUCLEOTIDE SEQUENCE [LARGE SCALE GENOMIC DNA]</scope>
    <source>
        <strain evidence="2">ATCC 51463 / DSM 15997 / CCUG 23171 / LMG 9086</strain>
    </source>
</reference>
<dbReference type="KEGG" id="orh:Ornrh_1832"/>
<dbReference type="eggNOG" id="COG0664">
    <property type="taxonomic scope" value="Bacteria"/>
</dbReference>
<dbReference type="EMBL" id="CP003283">
    <property type="protein sequence ID" value="AFL97981.1"/>
    <property type="molecule type" value="Genomic_DNA"/>
</dbReference>
<dbReference type="PATRIC" id="fig|867902.3.peg.1778"/>
<dbReference type="Proteomes" id="UP000006051">
    <property type="component" value="Chromosome"/>
</dbReference>
<dbReference type="GeneID" id="97258437"/>
<proteinExistence type="predicted"/>
<dbReference type="RefSeq" id="WP_014791503.1">
    <property type="nucleotide sequence ID" value="NC_018016.1"/>
</dbReference>
<protein>
    <submittedName>
        <fullName evidence="1">Uncharacterized protein</fullName>
    </submittedName>
</protein>
<dbReference type="AlphaFoldDB" id="I4A1Z7"/>
<dbReference type="STRING" id="867902.Ornrh_1832"/>
<accession>I4A1Z7</accession>
<organism evidence="1 2">
    <name type="scientific">Ornithobacterium rhinotracheale (strain ATCC 51463 / DSM 15997 / CCUG 23171 / CIP 104009 / LMG 9086)</name>
    <dbReference type="NCBI Taxonomy" id="867902"/>
    <lineage>
        <taxon>Bacteria</taxon>
        <taxon>Pseudomonadati</taxon>
        <taxon>Bacteroidota</taxon>
        <taxon>Flavobacteriia</taxon>
        <taxon>Flavobacteriales</taxon>
        <taxon>Weeksellaceae</taxon>
        <taxon>Ornithobacterium</taxon>
    </lineage>
</organism>
<dbReference type="InterPro" id="IPR054204">
    <property type="entry name" value="DUF6909"/>
</dbReference>
<evidence type="ECO:0000313" key="1">
    <source>
        <dbReference type="EMBL" id="AFL97981.1"/>
    </source>
</evidence>
<sequence length="556" mass="63374">MVTNSPLARKSTEAIERLYITMRHLFYRGSFRVSGNSGNALRDLLLRLNPEIYGSISDPNKVELDGLNYVLDRLPQGIEECAYINLTAAEGYNDATFEVIVPAKRRRNCYRIDEEQMNIEVSRGRSEIYDVLTHLTFFYHEADKIRDKAIGTNLKKPNRLWQKLEEFIFSQEPVTDKARAVALMHLSDILGRTYEEVYRAHESFSTPNKPDRLFHVVYWMGRLSQLDALGEIHREIAFTATLISQIGHHATGEKWANQIKKVLYDNNLIHRPLHIISSNMHSVMNMLFAHHALGETYVEEEKFSVYEKLSSKHHKALREKVNEYATKAGMLKIEDTSGANINVQIIDLQNLNLKETAFSEFKSKDAVLLVMDYAFGEQAFEVMDELLKPYKAHETRTHMKVESISIMGKAGILEGQKGDIIVPTSHVFEGTADNYPFHNELTFSDFCNEELGVYQGMMITVLGTSLQNKDLLHFFRDTSWGCVGLEMEGAHYHKAIQIASKIRGHIQPDIKVRYAYYASDNPLETGSTLASGGLGLTGVRPTYLITKKIIEQILKD</sequence>
<dbReference type="Pfam" id="PF21850">
    <property type="entry name" value="DUF6909"/>
    <property type="match status" value="2"/>
</dbReference>
<evidence type="ECO:0000313" key="2">
    <source>
        <dbReference type="Proteomes" id="UP000006051"/>
    </source>
</evidence>